<dbReference type="GO" id="GO:0006782">
    <property type="term" value="P:protoporphyrinogen IX biosynthetic process"/>
    <property type="evidence" value="ECO:0007669"/>
    <property type="project" value="UniProtKB-UniPathway"/>
</dbReference>
<dbReference type="AlphaFoldDB" id="A0A0C2J202"/>
<accession>A0A0C2J202</accession>
<organism evidence="2 3">
    <name type="scientific">Thelohanellus kitauei</name>
    <name type="common">Myxosporean</name>
    <dbReference type="NCBI Taxonomy" id="669202"/>
    <lineage>
        <taxon>Eukaryota</taxon>
        <taxon>Metazoa</taxon>
        <taxon>Cnidaria</taxon>
        <taxon>Myxozoa</taxon>
        <taxon>Myxosporea</taxon>
        <taxon>Bivalvulida</taxon>
        <taxon>Platysporina</taxon>
        <taxon>Myxobolidae</taxon>
        <taxon>Thelohanellus</taxon>
    </lineage>
</organism>
<dbReference type="PANTHER" id="PTHR12390">
    <property type="entry name" value="UROPORPHYRINOGEN III SYNTHASE"/>
    <property type="match status" value="1"/>
</dbReference>
<dbReference type="GO" id="GO:0005829">
    <property type="term" value="C:cytosol"/>
    <property type="evidence" value="ECO:0007669"/>
    <property type="project" value="TreeGrafter"/>
</dbReference>
<dbReference type="GO" id="GO:0004852">
    <property type="term" value="F:uroporphyrinogen-III synthase activity"/>
    <property type="evidence" value="ECO:0007669"/>
    <property type="project" value="InterPro"/>
</dbReference>
<dbReference type="SUPFAM" id="SSF69618">
    <property type="entry name" value="HemD-like"/>
    <property type="match status" value="1"/>
</dbReference>
<dbReference type="UniPathway" id="UPA00251">
    <property type="reaction ID" value="UER00320"/>
</dbReference>
<dbReference type="InterPro" id="IPR039793">
    <property type="entry name" value="UROS/Hem4"/>
</dbReference>
<evidence type="ECO:0000313" key="2">
    <source>
        <dbReference type="EMBL" id="KII71914.1"/>
    </source>
</evidence>
<dbReference type="PANTHER" id="PTHR12390:SF0">
    <property type="entry name" value="UROPORPHYRINOGEN-III SYNTHASE"/>
    <property type="match status" value="1"/>
</dbReference>
<dbReference type="CDD" id="cd06578">
    <property type="entry name" value="HemD"/>
    <property type="match status" value="1"/>
</dbReference>
<dbReference type="Proteomes" id="UP000031668">
    <property type="component" value="Unassembled WGS sequence"/>
</dbReference>
<dbReference type="EMBL" id="JWZT01001579">
    <property type="protein sequence ID" value="KII71914.1"/>
    <property type="molecule type" value="Genomic_DNA"/>
</dbReference>
<proteinExistence type="predicted"/>
<dbReference type="OrthoDB" id="5595751at2759"/>
<dbReference type="InterPro" id="IPR003754">
    <property type="entry name" value="4pyrrol_synth_uPrphyn_synth"/>
</dbReference>
<dbReference type="GO" id="GO:0006780">
    <property type="term" value="P:uroporphyrinogen III biosynthetic process"/>
    <property type="evidence" value="ECO:0007669"/>
    <property type="project" value="InterPro"/>
</dbReference>
<evidence type="ECO:0000313" key="3">
    <source>
        <dbReference type="Proteomes" id="UP000031668"/>
    </source>
</evidence>
<sequence length="248" mass="27830">MYVLLVGGVSTGEDYSSYLTQRGIPSCKIDGITMKALDTADFISLLRDHNLDGMILTSSFAAAILKDVFDKNPDILENWKTKIFYAVGARSADILGNLVNIKSGFLNAEQLASHLVGKKLNLLYPHSNLCSPERFKSPNITIQGCVLYQTCENPLFEEKFKGVVNERGFPVAYVFFSPSNLKFVFEIIQKYKVITNEKVAALGKTTENSLISFGFTNIRRCTEPNARSLGDLLQDWLKYNLICYIRLE</sequence>
<dbReference type="Gene3D" id="3.40.50.10090">
    <property type="match status" value="2"/>
</dbReference>
<dbReference type="InterPro" id="IPR036108">
    <property type="entry name" value="4pyrrol_syn_uPrphyn_synt_sf"/>
</dbReference>
<keyword evidence="3" id="KW-1185">Reference proteome</keyword>
<reference evidence="2 3" key="1">
    <citation type="journal article" date="2014" name="Genome Biol. Evol.">
        <title>The genome of the myxosporean Thelohanellus kitauei shows adaptations to nutrient acquisition within its fish host.</title>
        <authorList>
            <person name="Yang Y."/>
            <person name="Xiong J."/>
            <person name="Zhou Z."/>
            <person name="Huo F."/>
            <person name="Miao W."/>
            <person name="Ran C."/>
            <person name="Liu Y."/>
            <person name="Zhang J."/>
            <person name="Feng J."/>
            <person name="Wang M."/>
            <person name="Wang M."/>
            <person name="Wang L."/>
            <person name="Yao B."/>
        </authorList>
    </citation>
    <scope>NUCLEOTIDE SEQUENCE [LARGE SCALE GENOMIC DNA]</scope>
    <source>
        <strain evidence="2">Wuqing</strain>
    </source>
</reference>
<dbReference type="Pfam" id="PF02602">
    <property type="entry name" value="HEM4"/>
    <property type="match status" value="1"/>
</dbReference>
<evidence type="ECO:0000259" key="1">
    <source>
        <dbReference type="Pfam" id="PF02602"/>
    </source>
</evidence>
<name>A0A0C2J202_THEKT</name>
<gene>
    <name evidence="2" type="ORF">RF11_09933</name>
</gene>
<protein>
    <submittedName>
        <fullName evidence="2">Uroporphyrinogen-III synthase</fullName>
    </submittedName>
</protein>
<feature type="domain" description="Tetrapyrrole biosynthesis uroporphyrinogen III synthase" evidence="1">
    <location>
        <begin position="15"/>
        <end position="229"/>
    </location>
</feature>
<comment type="caution">
    <text evidence="2">The sequence shown here is derived from an EMBL/GenBank/DDBJ whole genome shotgun (WGS) entry which is preliminary data.</text>
</comment>